<protein>
    <recommendedName>
        <fullName evidence="4">Molybdopterin synthase catalytic subunit</fullName>
        <ecNumber evidence="3">2.8.1.12</ecNumber>
    </recommendedName>
    <alternativeName>
        <fullName evidence="10">MPT synthase subunit 2</fullName>
    </alternativeName>
    <alternativeName>
        <fullName evidence="8">Molybdenum cofactor biosynthesis protein E</fullName>
    </alternativeName>
    <alternativeName>
        <fullName evidence="9">Molybdopterin-converting factor large subunit</fullName>
    </alternativeName>
    <alternativeName>
        <fullName evidence="11">Molybdopterin-converting factor subunit 2</fullName>
    </alternativeName>
</protein>
<evidence type="ECO:0000256" key="12">
    <source>
        <dbReference type="ARBA" id="ARBA00049878"/>
    </source>
</evidence>
<dbReference type="InterPro" id="IPR036563">
    <property type="entry name" value="MoaE_sf"/>
</dbReference>
<comment type="similarity">
    <text evidence="2">Belongs to the MoaE family.</text>
</comment>
<dbReference type="CDD" id="cd00756">
    <property type="entry name" value="MoaE"/>
    <property type="match status" value="1"/>
</dbReference>
<dbReference type="Gene3D" id="3.90.1170.40">
    <property type="entry name" value="Molybdopterin biosynthesis MoaE subunit"/>
    <property type="match status" value="1"/>
</dbReference>
<dbReference type="PANTHER" id="PTHR23404">
    <property type="entry name" value="MOLYBDOPTERIN SYNTHASE RELATED"/>
    <property type="match status" value="1"/>
</dbReference>
<evidence type="ECO:0000256" key="5">
    <source>
        <dbReference type="ARBA" id="ARBA00022679"/>
    </source>
</evidence>
<evidence type="ECO:0000313" key="13">
    <source>
        <dbReference type="EMBL" id="BBO99991.1"/>
    </source>
</evidence>
<accession>A0A809S852</accession>
<evidence type="ECO:0000256" key="10">
    <source>
        <dbReference type="ARBA" id="ARBA00030781"/>
    </source>
</evidence>
<dbReference type="EMBL" id="AP021881">
    <property type="protein sequence ID" value="BBO99991.1"/>
    <property type="molecule type" value="Genomic_DNA"/>
</dbReference>
<dbReference type="GO" id="GO:0030366">
    <property type="term" value="F:molybdopterin synthase activity"/>
    <property type="evidence" value="ECO:0007669"/>
    <property type="project" value="UniProtKB-EC"/>
</dbReference>
<dbReference type="KEGG" id="sniv:SFSGTM_07000"/>
<dbReference type="NCBIfam" id="NF007959">
    <property type="entry name" value="PRK10678.1"/>
    <property type="match status" value="1"/>
</dbReference>
<keyword evidence="14" id="KW-1185">Reference proteome</keyword>
<reference evidence="14" key="1">
    <citation type="submission" date="2019-11" db="EMBL/GenBank/DDBJ databases">
        <title>Isolation and characterization of a novel species in the genus Sulfuriferula.</title>
        <authorList>
            <person name="Mochizuki J."/>
            <person name="Kojima H."/>
            <person name="Fukui M."/>
        </authorList>
    </citation>
    <scope>NUCLEOTIDE SEQUENCE [LARGE SCALE GENOMIC DNA]</scope>
    <source>
        <strain evidence="14">SGTM</strain>
    </source>
</reference>
<dbReference type="UniPathway" id="UPA00344"/>
<evidence type="ECO:0000256" key="7">
    <source>
        <dbReference type="ARBA" id="ARBA00026066"/>
    </source>
</evidence>
<evidence type="ECO:0000256" key="2">
    <source>
        <dbReference type="ARBA" id="ARBA00005426"/>
    </source>
</evidence>
<gene>
    <name evidence="13" type="primary">moaE</name>
    <name evidence="13" type="ORF">SFSGTM_07000</name>
</gene>
<sequence length="154" mass="17520">MKILVTTDDFDLTTEVNALRENQPQIGAVVSFVGLVRDINHDHSVSCMELEHYPAMTEKSLQEIITTAQQRWQIIDATIIHRVGKLSPCDQIVLVAIASMHRGDAFAACEFIMDYLKTRAPFWKKEHTPNGAHWVDARESDELAQQRWSKPAPH</sequence>
<keyword evidence="6" id="KW-0501">Molybdenum cofactor biosynthesis</keyword>
<evidence type="ECO:0000256" key="4">
    <source>
        <dbReference type="ARBA" id="ARBA00013858"/>
    </source>
</evidence>
<evidence type="ECO:0000313" key="14">
    <source>
        <dbReference type="Proteomes" id="UP000463939"/>
    </source>
</evidence>
<evidence type="ECO:0000256" key="3">
    <source>
        <dbReference type="ARBA" id="ARBA00011950"/>
    </source>
</evidence>
<comment type="catalytic activity">
    <reaction evidence="12">
        <text>2 [molybdopterin-synthase sulfur-carrier protein]-C-terminal-Gly-aminoethanethioate + cyclic pyranopterin phosphate + H2O = molybdopterin + 2 [molybdopterin-synthase sulfur-carrier protein]-C-terminal Gly-Gly + 2 H(+)</text>
        <dbReference type="Rhea" id="RHEA:26333"/>
        <dbReference type="Rhea" id="RHEA-COMP:12202"/>
        <dbReference type="Rhea" id="RHEA-COMP:19907"/>
        <dbReference type="ChEBI" id="CHEBI:15377"/>
        <dbReference type="ChEBI" id="CHEBI:15378"/>
        <dbReference type="ChEBI" id="CHEBI:58698"/>
        <dbReference type="ChEBI" id="CHEBI:59648"/>
        <dbReference type="ChEBI" id="CHEBI:90778"/>
        <dbReference type="ChEBI" id="CHEBI:232372"/>
        <dbReference type="EC" id="2.8.1.12"/>
    </reaction>
</comment>
<dbReference type="Pfam" id="PF02391">
    <property type="entry name" value="MoaE"/>
    <property type="match status" value="1"/>
</dbReference>
<dbReference type="FunFam" id="3.90.1170.40:FF:000001">
    <property type="entry name" value="Molybdopterin synthase catalytic subunit MoaE"/>
    <property type="match status" value="1"/>
</dbReference>
<organism evidence="13 14">
    <name type="scientific">Sulfuriferula nivalis</name>
    <dbReference type="NCBI Taxonomy" id="2675298"/>
    <lineage>
        <taxon>Bacteria</taxon>
        <taxon>Pseudomonadati</taxon>
        <taxon>Pseudomonadota</taxon>
        <taxon>Betaproteobacteria</taxon>
        <taxon>Nitrosomonadales</taxon>
        <taxon>Sulfuricellaceae</taxon>
        <taxon>Sulfuriferula</taxon>
    </lineage>
</organism>
<dbReference type="AlphaFoldDB" id="A0A809S852"/>
<dbReference type="InterPro" id="IPR003448">
    <property type="entry name" value="Mopterin_biosynth_MoaE"/>
</dbReference>
<dbReference type="GO" id="GO:0006777">
    <property type="term" value="P:Mo-molybdopterin cofactor biosynthetic process"/>
    <property type="evidence" value="ECO:0007669"/>
    <property type="project" value="UniProtKB-KW"/>
</dbReference>
<keyword evidence="5" id="KW-0808">Transferase</keyword>
<evidence type="ECO:0000256" key="9">
    <source>
        <dbReference type="ARBA" id="ARBA00030407"/>
    </source>
</evidence>
<evidence type="ECO:0000256" key="1">
    <source>
        <dbReference type="ARBA" id="ARBA00005046"/>
    </source>
</evidence>
<dbReference type="RefSeq" id="WP_162083968.1">
    <property type="nucleotide sequence ID" value="NZ_AP021881.1"/>
</dbReference>
<comment type="subunit">
    <text evidence="7">Heterotetramer of 2 MoaD subunits and 2 MoaE subunits. Also stable as homodimer. The enzyme changes between these two forms during catalysis.</text>
</comment>
<dbReference type="EC" id="2.8.1.12" evidence="3"/>
<evidence type="ECO:0000256" key="8">
    <source>
        <dbReference type="ARBA" id="ARBA00029745"/>
    </source>
</evidence>
<proteinExistence type="inferred from homology"/>
<dbReference type="SUPFAM" id="SSF54690">
    <property type="entry name" value="Molybdopterin synthase subunit MoaE"/>
    <property type="match status" value="1"/>
</dbReference>
<name>A0A809S852_9PROT</name>
<dbReference type="Proteomes" id="UP000463939">
    <property type="component" value="Chromosome"/>
</dbReference>
<evidence type="ECO:0000256" key="6">
    <source>
        <dbReference type="ARBA" id="ARBA00023150"/>
    </source>
</evidence>
<evidence type="ECO:0000256" key="11">
    <source>
        <dbReference type="ARBA" id="ARBA00032474"/>
    </source>
</evidence>
<comment type="pathway">
    <text evidence="1">Cofactor biosynthesis; molybdopterin biosynthesis.</text>
</comment>